<reference evidence="2" key="1">
    <citation type="submission" date="2017-10" db="EMBL/GenBank/DDBJ databases">
        <title>Rapid genome shrinkage in a self-fertile nematode reveals novel sperm competition proteins.</title>
        <authorList>
            <person name="Yin D."/>
            <person name="Schwarz E.M."/>
            <person name="Thomas C.G."/>
            <person name="Felde R.L."/>
            <person name="Korf I.F."/>
            <person name="Cutter A.D."/>
            <person name="Schartner C.M."/>
            <person name="Ralston E.J."/>
            <person name="Meyer B.J."/>
            <person name="Haag E.S."/>
        </authorList>
    </citation>
    <scope>NUCLEOTIDE SEQUENCE [LARGE SCALE GENOMIC DNA]</scope>
    <source>
        <strain evidence="2">JU1422</strain>
    </source>
</reference>
<dbReference type="PANTHER" id="PTHR31379:SF1">
    <property type="entry name" value="F-BOX C PROTEIN-RELATED"/>
    <property type="match status" value="1"/>
</dbReference>
<dbReference type="EMBL" id="PDUG01000002">
    <property type="protein sequence ID" value="PIC49567.1"/>
    <property type="molecule type" value="Genomic_DNA"/>
</dbReference>
<organism evidence="1 2">
    <name type="scientific">Caenorhabditis nigoni</name>
    <dbReference type="NCBI Taxonomy" id="1611254"/>
    <lineage>
        <taxon>Eukaryota</taxon>
        <taxon>Metazoa</taxon>
        <taxon>Ecdysozoa</taxon>
        <taxon>Nematoda</taxon>
        <taxon>Chromadorea</taxon>
        <taxon>Rhabditida</taxon>
        <taxon>Rhabditina</taxon>
        <taxon>Rhabditomorpha</taxon>
        <taxon>Rhabditoidea</taxon>
        <taxon>Rhabditidae</taxon>
        <taxon>Peloderinae</taxon>
        <taxon>Caenorhabditis</taxon>
    </lineage>
</organism>
<sequence>MTKTYKQLNPICWETILEHMDTNFRIKLNKYPKLAEVNKRVPLHIKRLELFSRGFIVDGTNYSVFDVVYGKVCFAINYKTVEQTEQKEEMEKYNAFLIGKLLAGKVNVWQCVLYAGPEESLPKSGPVFKIQKLIVRGYKHSPEYLVPFEALVSQDCLPLSKILVNEWPR</sequence>
<keyword evidence="2" id="KW-1185">Reference proteome</keyword>
<evidence type="ECO:0000313" key="1">
    <source>
        <dbReference type="EMBL" id="PIC49567.1"/>
    </source>
</evidence>
<name>A0A2G5VCU1_9PELO</name>
<gene>
    <name evidence="1" type="primary">Cnig_chr_II.g8131</name>
    <name evidence="1" type="ORF">B9Z55_008131</name>
</gene>
<comment type="caution">
    <text evidence="1">The sequence shown here is derived from an EMBL/GenBank/DDBJ whole genome shotgun (WGS) entry which is preliminary data.</text>
</comment>
<evidence type="ECO:0000313" key="2">
    <source>
        <dbReference type="Proteomes" id="UP000230233"/>
    </source>
</evidence>
<protein>
    <submittedName>
        <fullName evidence="1">Uncharacterized protein</fullName>
    </submittedName>
</protein>
<dbReference type="InterPro" id="IPR021942">
    <property type="entry name" value="DUF3557"/>
</dbReference>
<proteinExistence type="predicted"/>
<dbReference type="AlphaFoldDB" id="A0A2G5VCU1"/>
<dbReference type="PANTHER" id="PTHR31379">
    <property type="entry name" value="F-BOX C PROTEIN-RELATED-RELATED"/>
    <property type="match status" value="1"/>
</dbReference>
<dbReference type="OrthoDB" id="10298361at2759"/>
<accession>A0A2G5VCU1</accession>
<dbReference type="Proteomes" id="UP000230233">
    <property type="component" value="Chromosome II"/>
</dbReference>